<dbReference type="GO" id="GO:0005829">
    <property type="term" value="C:cytosol"/>
    <property type="evidence" value="ECO:0007669"/>
    <property type="project" value="TreeGrafter"/>
</dbReference>
<dbReference type="InterPro" id="IPR036412">
    <property type="entry name" value="HAD-like_sf"/>
</dbReference>
<dbReference type="Gene3D" id="3.40.50.1000">
    <property type="entry name" value="HAD superfamily/HAD-like"/>
    <property type="match status" value="1"/>
</dbReference>
<dbReference type="Proteomes" id="UP000219072">
    <property type="component" value="Unassembled WGS sequence"/>
</dbReference>
<keyword evidence="2" id="KW-1185">Reference proteome</keyword>
<dbReference type="SUPFAM" id="SSF56784">
    <property type="entry name" value="HAD-like"/>
    <property type="match status" value="1"/>
</dbReference>
<organism evidence="1 2">
    <name type="scientific">Streptomyces zhaozhouensis</name>
    <dbReference type="NCBI Taxonomy" id="1300267"/>
    <lineage>
        <taxon>Bacteria</taxon>
        <taxon>Bacillati</taxon>
        <taxon>Actinomycetota</taxon>
        <taxon>Actinomycetes</taxon>
        <taxon>Kitasatosporales</taxon>
        <taxon>Streptomycetaceae</taxon>
        <taxon>Streptomyces</taxon>
    </lineage>
</organism>
<dbReference type="RefSeq" id="WP_097233204.1">
    <property type="nucleotide sequence ID" value="NZ_OCNE01000019.1"/>
</dbReference>
<dbReference type="PANTHER" id="PTHR43434:SF1">
    <property type="entry name" value="PHOSPHOGLYCOLATE PHOSPHATASE"/>
    <property type="match status" value="1"/>
</dbReference>
<dbReference type="GO" id="GO:0008967">
    <property type="term" value="F:phosphoglycolate phosphatase activity"/>
    <property type="evidence" value="ECO:0007669"/>
    <property type="project" value="TreeGrafter"/>
</dbReference>
<evidence type="ECO:0000313" key="1">
    <source>
        <dbReference type="EMBL" id="SOD64834.1"/>
    </source>
</evidence>
<dbReference type="OrthoDB" id="4547358at2"/>
<dbReference type="GO" id="GO:0006281">
    <property type="term" value="P:DNA repair"/>
    <property type="evidence" value="ECO:0007669"/>
    <property type="project" value="TreeGrafter"/>
</dbReference>
<dbReference type="Pfam" id="PF00702">
    <property type="entry name" value="Hydrolase"/>
    <property type="match status" value="1"/>
</dbReference>
<dbReference type="InterPro" id="IPR050155">
    <property type="entry name" value="HAD-like_hydrolase_sf"/>
</dbReference>
<proteinExistence type="predicted"/>
<dbReference type="AlphaFoldDB" id="A0A286E1R1"/>
<dbReference type="CDD" id="cd01427">
    <property type="entry name" value="HAD_like"/>
    <property type="match status" value="1"/>
</dbReference>
<evidence type="ECO:0000313" key="2">
    <source>
        <dbReference type="Proteomes" id="UP000219072"/>
    </source>
</evidence>
<accession>A0A286E1R1</accession>
<dbReference type="EMBL" id="OCNE01000019">
    <property type="protein sequence ID" value="SOD64834.1"/>
    <property type="molecule type" value="Genomic_DNA"/>
</dbReference>
<reference evidence="1 2" key="1">
    <citation type="submission" date="2017-09" db="EMBL/GenBank/DDBJ databases">
        <authorList>
            <person name="Ehlers B."/>
            <person name="Leendertz F.H."/>
        </authorList>
    </citation>
    <scope>NUCLEOTIDE SEQUENCE [LARGE SCALE GENOMIC DNA]</scope>
    <source>
        <strain evidence="1 2">CGMCC 4.7095</strain>
    </source>
</reference>
<name>A0A286E1R1_9ACTN</name>
<dbReference type="InterPro" id="IPR023214">
    <property type="entry name" value="HAD_sf"/>
</dbReference>
<sequence>MRGLVSNAHCVLFDFDGPVCRLFAVRSAESVAVRLRSLTDELAASALLTDELRTSRDPHRVLRGIAGNGPSAAVLSRLEAALTQEEVSAAASARPTPYAATLIAALASRGRQVAIATNNSPLAAGRYLERLRLTGYVGGRVYGRTGDLALLKPHPDSVLRALAGTGAEPARSLMIGDSLADHAAATAAGVPFLGYALDDAGEDAFRAAGARHVVRSLQWVLAALGQGPGRADAPF</sequence>
<dbReference type="PANTHER" id="PTHR43434">
    <property type="entry name" value="PHOSPHOGLYCOLATE PHOSPHATASE"/>
    <property type="match status" value="1"/>
</dbReference>
<gene>
    <name evidence="1" type="ORF">SAMN06297387_119105</name>
</gene>
<protein>
    <submittedName>
        <fullName evidence="1">Haloacid dehalogenase superfamily, subfamily IA, variant 3 with third motif having DD or ED</fullName>
    </submittedName>
</protein>